<comment type="caution">
    <text evidence="2">The sequence shown here is derived from an EMBL/GenBank/DDBJ whole genome shotgun (WGS) entry which is preliminary data.</text>
</comment>
<dbReference type="InterPro" id="IPR013424">
    <property type="entry name" value="Ice-binding_C"/>
</dbReference>
<keyword evidence="3" id="KW-1185">Reference proteome</keyword>
<accession>A0AAW9R152</accession>
<dbReference type="Proteomes" id="UP001328733">
    <property type="component" value="Unassembled WGS sequence"/>
</dbReference>
<dbReference type="RefSeq" id="WP_332867127.1">
    <property type="nucleotide sequence ID" value="NZ_JBAFSM010000054.1"/>
</dbReference>
<dbReference type="AlphaFoldDB" id="A0AAW9R152"/>
<sequence>MVPEPSGVLGIFFVTGIGALVTKRKLARPADRSSRKGAG</sequence>
<keyword evidence="1" id="KW-0812">Transmembrane</keyword>
<evidence type="ECO:0000313" key="3">
    <source>
        <dbReference type="Proteomes" id="UP001328733"/>
    </source>
</evidence>
<gene>
    <name evidence="2" type="ORF">V0288_21055</name>
</gene>
<dbReference type="NCBIfam" id="TIGR02595">
    <property type="entry name" value="PEP_CTERM"/>
    <property type="match status" value="1"/>
</dbReference>
<proteinExistence type="predicted"/>
<name>A0AAW9R152_9CHRO</name>
<protein>
    <submittedName>
        <fullName evidence="2">PEP-CTERM sorting domain-containing protein</fullName>
    </submittedName>
</protein>
<reference evidence="2 3" key="1">
    <citation type="submission" date="2024-01" db="EMBL/GenBank/DDBJ databases">
        <title>Genomic insights into the taxonomy and metabolism of the cyanobacterium Pannus brasiliensis CCIBt3594.</title>
        <authorList>
            <person name="Machado M."/>
            <person name="Botero N.B."/>
            <person name="Andreote A.P.D."/>
            <person name="Feitosa A.M.T."/>
            <person name="Popin R."/>
            <person name="Sivonen K."/>
            <person name="Fiore M.F."/>
        </authorList>
    </citation>
    <scope>NUCLEOTIDE SEQUENCE [LARGE SCALE GENOMIC DNA]</scope>
    <source>
        <strain evidence="2 3">CCIBt3594</strain>
    </source>
</reference>
<keyword evidence="1" id="KW-1133">Transmembrane helix</keyword>
<keyword evidence="1" id="KW-0472">Membrane</keyword>
<dbReference type="EMBL" id="JBAFSM010000054">
    <property type="protein sequence ID" value="MEG3439629.1"/>
    <property type="molecule type" value="Genomic_DNA"/>
</dbReference>
<feature type="transmembrane region" description="Helical" evidence="1">
    <location>
        <begin position="6"/>
        <end position="22"/>
    </location>
</feature>
<organism evidence="2 3">
    <name type="scientific">Pannus brasiliensis CCIBt3594</name>
    <dbReference type="NCBI Taxonomy" id="1427578"/>
    <lineage>
        <taxon>Bacteria</taxon>
        <taxon>Bacillati</taxon>
        <taxon>Cyanobacteriota</taxon>
        <taxon>Cyanophyceae</taxon>
        <taxon>Oscillatoriophycideae</taxon>
        <taxon>Chroococcales</taxon>
        <taxon>Microcystaceae</taxon>
        <taxon>Pannus</taxon>
    </lineage>
</organism>
<evidence type="ECO:0000256" key="1">
    <source>
        <dbReference type="SAM" id="Phobius"/>
    </source>
</evidence>
<evidence type="ECO:0000313" key="2">
    <source>
        <dbReference type="EMBL" id="MEG3439629.1"/>
    </source>
</evidence>